<dbReference type="RefSeq" id="XP_047839991.1">
    <property type="nucleotide sequence ID" value="XM_047984019.1"/>
</dbReference>
<accession>A0A9Q8QBE8</accession>
<evidence type="ECO:0000313" key="6">
    <source>
        <dbReference type="Proteomes" id="UP000829364"/>
    </source>
</evidence>
<sequence>MNRSPNGCWTCRIRHRKCDEATPACRECIDRAIPCHGYGRKPAWADDETQLRQELVRIKRMVNANFRRTRRQQQQQQRRRRGSSSDELSQDHGPSLTAVAATPSSAIPSAGIDGTYETSFREAQLLIHYLDYIFPMQYPYYRDDPALGGRGWLFWLLMKRGPLHQAVLTLAALHHHVEFAYAPEDGDLGDRDSELLGYHTNALQRLRQAISECDAERFAENREQLIEFLACGSALISFELFQGGVTNWQPHHNALVSVVNRLSPEAVALRGADTEQPLLSGIDLAERFLVTKVVWLDVLAATVTGTAPRTRYAEWLDVEGVDMSRVMGCRNWAMRAIGDLASVAVEGDADDEPDVRAVEDIRKRLEQGLEGIDEQSEPSPAISDALTRVFASAALVQLHTTVPGTSLADATVHDAVSRVIDALRELPSWVSVRGLAWPIAVAGSVATAGAQQCFFEDLMRQRVLDGSGGGFTNCGTVLRVLRHCWAHARRWPGEMWTWRDGMADMGICALLI</sequence>
<keyword evidence="6" id="KW-1185">Reference proteome</keyword>
<dbReference type="PANTHER" id="PTHR37534">
    <property type="entry name" value="TRANSCRIPTIONAL ACTIVATOR PROTEIN UGA3"/>
    <property type="match status" value="1"/>
</dbReference>
<gene>
    <name evidence="5" type="ORF">JDV02_002939</name>
</gene>
<feature type="compositionally biased region" description="Basic residues" evidence="3">
    <location>
        <begin position="67"/>
        <end position="82"/>
    </location>
</feature>
<reference evidence="5" key="1">
    <citation type="submission" date="2021-11" db="EMBL/GenBank/DDBJ databases">
        <title>Purpureocillium_takamizusanense_genome.</title>
        <authorList>
            <person name="Nguyen N.-H."/>
        </authorList>
    </citation>
    <scope>NUCLEOTIDE SEQUENCE</scope>
    <source>
        <strain evidence="5">PT3</strain>
    </source>
</reference>
<dbReference type="InterPro" id="IPR001138">
    <property type="entry name" value="Zn2Cys6_DnaBD"/>
</dbReference>
<dbReference type="Proteomes" id="UP000829364">
    <property type="component" value="Chromosome 2"/>
</dbReference>
<dbReference type="PROSITE" id="PS50048">
    <property type="entry name" value="ZN2_CY6_FUNGAL_2"/>
    <property type="match status" value="1"/>
</dbReference>
<dbReference type="Gene3D" id="4.10.240.10">
    <property type="entry name" value="Zn(2)-C6 fungal-type DNA-binding domain"/>
    <property type="match status" value="1"/>
</dbReference>
<evidence type="ECO:0000256" key="3">
    <source>
        <dbReference type="SAM" id="MobiDB-lite"/>
    </source>
</evidence>
<dbReference type="GO" id="GO:0005634">
    <property type="term" value="C:nucleus"/>
    <property type="evidence" value="ECO:0007669"/>
    <property type="project" value="UniProtKB-SubCell"/>
</dbReference>
<dbReference type="GO" id="GO:0008270">
    <property type="term" value="F:zinc ion binding"/>
    <property type="evidence" value="ECO:0007669"/>
    <property type="project" value="InterPro"/>
</dbReference>
<feature type="region of interest" description="Disordered" evidence="3">
    <location>
        <begin position="66"/>
        <end position="102"/>
    </location>
</feature>
<dbReference type="OrthoDB" id="5213892at2759"/>
<dbReference type="GeneID" id="72064899"/>
<dbReference type="GO" id="GO:0000981">
    <property type="term" value="F:DNA-binding transcription factor activity, RNA polymerase II-specific"/>
    <property type="evidence" value="ECO:0007669"/>
    <property type="project" value="InterPro"/>
</dbReference>
<organism evidence="5 6">
    <name type="scientific">Purpureocillium takamizusanense</name>
    <dbReference type="NCBI Taxonomy" id="2060973"/>
    <lineage>
        <taxon>Eukaryota</taxon>
        <taxon>Fungi</taxon>
        <taxon>Dikarya</taxon>
        <taxon>Ascomycota</taxon>
        <taxon>Pezizomycotina</taxon>
        <taxon>Sordariomycetes</taxon>
        <taxon>Hypocreomycetidae</taxon>
        <taxon>Hypocreales</taxon>
        <taxon>Ophiocordycipitaceae</taxon>
        <taxon>Purpureocillium</taxon>
    </lineage>
</organism>
<dbReference type="PROSITE" id="PS00463">
    <property type="entry name" value="ZN2_CY6_FUNGAL_1"/>
    <property type="match status" value="1"/>
</dbReference>
<protein>
    <recommendedName>
        <fullName evidence="4">Zn(2)-C6 fungal-type domain-containing protein</fullName>
    </recommendedName>
</protein>
<dbReference type="Pfam" id="PF00172">
    <property type="entry name" value="Zn_clus"/>
    <property type="match status" value="1"/>
</dbReference>
<evidence type="ECO:0000256" key="1">
    <source>
        <dbReference type="ARBA" id="ARBA00004123"/>
    </source>
</evidence>
<dbReference type="AlphaFoldDB" id="A0A9Q8QBE8"/>
<evidence type="ECO:0000259" key="4">
    <source>
        <dbReference type="PROSITE" id="PS50048"/>
    </source>
</evidence>
<dbReference type="GO" id="GO:0045944">
    <property type="term" value="P:positive regulation of transcription by RNA polymerase II"/>
    <property type="evidence" value="ECO:0007669"/>
    <property type="project" value="TreeGrafter"/>
</dbReference>
<feature type="domain" description="Zn(2)-C6 fungal-type" evidence="4">
    <location>
        <begin position="7"/>
        <end position="35"/>
    </location>
</feature>
<dbReference type="KEGG" id="ptkz:JDV02_002939"/>
<dbReference type="PANTHER" id="PTHR37534:SF26">
    <property type="entry name" value="TRANSCRIPTION FACTOR, PUTATIVE-RELATED"/>
    <property type="match status" value="1"/>
</dbReference>
<dbReference type="SMART" id="SM00066">
    <property type="entry name" value="GAL4"/>
    <property type="match status" value="1"/>
</dbReference>
<evidence type="ECO:0000313" key="5">
    <source>
        <dbReference type="EMBL" id="UNI16510.1"/>
    </source>
</evidence>
<dbReference type="EMBL" id="CP086355">
    <property type="protein sequence ID" value="UNI16510.1"/>
    <property type="molecule type" value="Genomic_DNA"/>
</dbReference>
<dbReference type="GO" id="GO:0000976">
    <property type="term" value="F:transcription cis-regulatory region binding"/>
    <property type="evidence" value="ECO:0007669"/>
    <property type="project" value="TreeGrafter"/>
</dbReference>
<dbReference type="SUPFAM" id="SSF57701">
    <property type="entry name" value="Zn2/Cys6 DNA-binding domain"/>
    <property type="match status" value="1"/>
</dbReference>
<keyword evidence="2" id="KW-0539">Nucleus</keyword>
<name>A0A9Q8QBE8_9HYPO</name>
<dbReference type="InterPro" id="IPR036864">
    <property type="entry name" value="Zn2-C6_fun-type_DNA-bd_sf"/>
</dbReference>
<evidence type="ECO:0000256" key="2">
    <source>
        <dbReference type="ARBA" id="ARBA00023242"/>
    </source>
</evidence>
<comment type="subcellular location">
    <subcellularLocation>
        <location evidence="1">Nucleus</location>
    </subcellularLocation>
</comment>
<dbReference type="Pfam" id="PF11951">
    <property type="entry name" value="Fungal_trans_2"/>
    <property type="match status" value="1"/>
</dbReference>
<dbReference type="InterPro" id="IPR021858">
    <property type="entry name" value="Fun_TF"/>
</dbReference>
<proteinExistence type="predicted"/>
<dbReference type="CDD" id="cd00067">
    <property type="entry name" value="GAL4"/>
    <property type="match status" value="1"/>
</dbReference>